<dbReference type="KEGG" id="nef:GP480_03415"/>
<evidence type="ECO:0000256" key="8">
    <source>
        <dbReference type="PIRSR" id="PIRSR000349-1"/>
    </source>
</evidence>
<dbReference type="Pfam" id="PF02777">
    <property type="entry name" value="Sod_Fe_C"/>
    <property type="match status" value="1"/>
</dbReference>
<evidence type="ECO:0000256" key="3">
    <source>
        <dbReference type="ARBA" id="ARBA00022723"/>
    </source>
</evidence>
<dbReference type="PANTHER" id="PTHR42769">
    <property type="entry name" value="SUPEROXIDE DISMUTASE"/>
    <property type="match status" value="1"/>
</dbReference>
<keyword evidence="13" id="KW-1185">Reference proteome</keyword>
<accession>A0A6P1GAX3</accession>
<proteinExistence type="inferred from homology"/>
<evidence type="ECO:0000256" key="1">
    <source>
        <dbReference type="ARBA" id="ARBA00001965"/>
    </source>
</evidence>
<evidence type="ECO:0000256" key="7">
    <source>
        <dbReference type="ARBA" id="ARBA00047393"/>
    </source>
</evidence>
<evidence type="ECO:0000256" key="4">
    <source>
        <dbReference type="ARBA" id="ARBA00023002"/>
    </source>
</evidence>
<comment type="cofactor">
    <cofactor evidence="1">
        <name>Fe(3+)</name>
        <dbReference type="ChEBI" id="CHEBI:29034"/>
    </cofactor>
</comment>
<evidence type="ECO:0000256" key="9">
    <source>
        <dbReference type="RuleBase" id="RU000414"/>
    </source>
</evidence>
<dbReference type="PRINTS" id="PR01703">
    <property type="entry name" value="MNSODISMTASE"/>
</dbReference>
<dbReference type="InterPro" id="IPR036324">
    <property type="entry name" value="Mn/Fe_SOD_N_sf"/>
</dbReference>
<sequence>MTVILPDLPYHRDALEPLISEKTLSFHYDKHHSGYVNKLNELLVNKELNHGYGLVDIIKKSYGREGCEGIFNNAAQVWNHSFYWNSMCSPLHKPQPDDAFMGQVVRDFGSLDALKEQLGLAAIGQFGSGWAWLAFDKLKDKLVVLKTSNAETPLTVEGLSPLLVIDVWEHAYYLDYQNRRPDYVAAFLGQLLNWEFASTNYAASV</sequence>
<dbReference type="Proteomes" id="UP000464912">
    <property type="component" value="Chromosome"/>
</dbReference>
<dbReference type="PIRSF" id="PIRSF000349">
    <property type="entry name" value="SODismutase"/>
    <property type="match status" value="1"/>
</dbReference>
<dbReference type="RefSeq" id="WP_160095857.1">
    <property type="nucleotide sequence ID" value="NZ_CP047224.1"/>
</dbReference>
<comment type="catalytic activity">
    <reaction evidence="7">
        <text>2 superoxide + 2 H(+) = H2O2 + O2</text>
        <dbReference type="Rhea" id="RHEA:20696"/>
        <dbReference type="ChEBI" id="CHEBI:15378"/>
        <dbReference type="ChEBI" id="CHEBI:15379"/>
        <dbReference type="ChEBI" id="CHEBI:16240"/>
        <dbReference type="ChEBI" id="CHEBI:18421"/>
        <dbReference type="EC" id="1.15.1.1"/>
    </reaction>
    <physiologicalReaction direction="left-to-right" evidence="7">
        <dbReference type="Rhea" id="RHEA:20697"/>
    </physiologicalReaction>
</comment>
<evidence type="ECO:0000259" key="10">
    <source>
        <dbReference type="Pfam" id="PF00081"/>
    </source>
</evidence>
<dbReference type="EC" id="1.15.1.1" evidence="9"/>
<evidence type="ECO:0000256" key="5">
    <source>
        <dbReference type="ARBA" id="ARBA00023004"/>
    </source>
</evidence>
<name>A0A6P1GAX3_9RICK</name>
<feature type="domain" description="Manganese/iron superoxide dismutase C-terminal" evidence="11">
    <location>
        <begin position="99"/>
        <end position="199"/>
    </location>
</feature>
<evidence type="ECO:0000256" key="6">
    <source>
        <dbReference type="ARBA" id="ARBA00024318"/>
    </source>
</evidence>
<dbReference type="Pfam" id="PF00081">
    <property type="entry name" value="Sod_Fe_N"/>
    <property type="match status" value="1"/>
</dbReference>
<evidence type="ECO:0000259" key="11">
    <source>
        <dbReference type="Pfam" id="PF02777"/>
    </source>
</evidence>
<dbReference type="Gene3D" id="1.10.287.990">
    <property type="entry name" value="Fe,Mn superoxide dismutase (SOD) domain"/>
    <property type="match status" value="1"/>
</dbReference>
<comment type="similarity">
    <text evidence="2 9">Belongs to the iron/manganese superoxide dismutase family.</text>
</comment>
<gene>
    <name evidence="12" type="ORF">GP480_03415</name>
</gene>
<evidence type="ECO:0000256" key="2">
    <source>
        <dbReference type="ARBA" id="ARBA00008714"/>
    </source>
</evidence>
<dbReference type="GO" id="GO:0046872">
    <property type="term" value="F:metal ion binding"/>
    <property type="evidence" value="ECO:0007669"/>
    <property type="project" value="UniProtKB-KW"/>
</dbReference>
<dbReference type="PANTHER" id="PTHR42769:SF3">
    <property type="entry name" value="SUPEROXIDE DISMUTASE [FE] 2, CHLOROPLASTIC"/>
    <property type="match status" value="1"/>
</dbReference>
<dbReference type="GO" id="GO:0004784">
    <property type="term" value="F:superoxide dismutase activity"/>
    <property type="evidence" value="ECO:0007669"/>
    <property type="project" value="UniProtKB-EC"/>
</dbReference>
<feature type="domain" description="Manganese/iron superoxide dismutase N-terminal" evidence="10">
    <location>
        <begin position="5"/>
        <end position="88"/>
    </location>
</feature>
<feature type="binding site" evidence="8">
    <location>
        <position position="80"/>
    </location>
    <ligand>
        <name>Mn(2+)</name>
        <dbReference type="ChEBI" id="CHEBI:29035"/>
    </ligand>
</feature>
<keyword evidence="4 9" id="KW-0560">Oxidoreductase</keyword>
<evidence type="ECO:0000313" key="12">
    <source>
        <dbReference type="EMBL" id="QHD65450.1"/>
    </source>
</evidence>
<protein>
    <recommendedName>
        <fullName evidence="9">Superoxide dismutase</fullName>
        <ecNumber evidence="9">1.15.1.1</ecNumber>
    </recommendedName>
</protein>
<dbReference type="InterPro" id="IPR001189">
    <property type="entry name" value="Mn/Fe_SOD"/>
</dbReference>
<keyword evidence="5" id="KW-0408">Iron</keyword>
<reference evidence="12 13" key="2">
    <citation type="journal article" date="2020" name="MBio">
        <title>Isolation and Molecular Analysis of a Novel Neorickettsia Species That Causes Potomac Horse Fever.</title>
        <authorList>
            <person name="Teymournejad O."/>
            <person name="Lin M."/>
            <person name="Bekebrede H."/>
            <person name="Kamr A."/>
            <person name="Toribio R.E."/>
            <person name="Arroyo L.G."/>
            <person name="Baird J.D."/>
            <person name="Rikihisa Y."/>
        </authorList>
    </citation>
    <scope>NUCLEOTIDE SEQUENCE [LARGE SCALE GENOMIC DNA]</scope>
    <source>
        <strain evidence="12 13">Fin17</strain>
    </source>
</reference>
<evidence type="ECO:0000313" key="13">
    <source>
        <dbReference type="Proteomes" id="UP000464912"/>
    </source>
</evidence>
<comment type="function">
    <text evidence="9">Destroys radicals which are normally produced within the cells and which are toxic to biological systems.</text>
</comment>
<feature type="binding site" evidence="8">
    <location>
        <position position="170"/>
    </location>
    <ligand>
        <name>Mn(2+)</name>
        <dbReference type="ChEBI" id="CHEBI:29035"/>
    </ligand>
</feature>
<reference evidence="12 13" key="1">
    <citation type="journal article" date="2020" name="MBio">
        <title>Erratum for Teymournejad et al., 'Isolation and Molecular Analysis of a Novel Neorickettsia Species That Causes Potomac Horse Fever'.</title>
        <authorList>
            <person name="Teymournejad O."/>
            <person name="Lin M."/>
            <person name="Bekebrede H."/>
            <person name="Kamr A."/>
            <person name="Toribio R.E."/>
            <person name="Arroyo L.G."/>
            <person name="Baird J.D."/>
            <person name="Rikihisa Y."/>
        </authorList>
    </citation>
    <scope>NUCLEOTIDE SEQUENCE [LARGE SCALE GENOMIC DNA]</scope>
    <source>
        <strain evidence="12 13">Fin17</strain>
    </source>
</reference>
<dbReference type="FunFam" id="1.10.287.990:FF:000002">
    <property type="entry name" value="Superoxide dismutase"/>
    <property type="match status" value="1"/>
</dbReference>
<dbReference type="InterPro" id="IPR036314">
    <property type="entry name" value="SOD_C_sf"/>
</dbReference>
<feature type="binding site" evidence="8">
    <location>
        <position position="27"/>
    </location>
    <ligand>
        <name>Mn(2+)</name>
        <dbReference type="ChEBI" id="CHEBI:29035"/>
    </ligand>
</feature>
<comment type="function">
    <text evidence="6">Destroys superoxide anion radicals which are normally produced within the cells and which are toxic to biological systems. Catalyzes the dismutation of superoxide anion radicals into O2 and H2O2 by successive reduction and oxidation of the transition metal ion at the active site.</text>
</comment>
<dbReference type="InterPro" id="IPR019832">
    <property type="entry name" value="Mn/Fe_SOD_C"/>
</dbReference>
<keyword evidence="3 8" id="KW-0479">Metal-binding</keyword>
<dbReference type="EMBL" id="CP047224">
    <property type="protein sequence ID" value="QHD65450.1"/>
    <property type="molecule type" value="Genomic_DNA"/>
</dbReference>
<dbReference type="InterPro" id="IPR019831">
    <property type="entry name" value="Mn/Fe_SOD_N"/>
</dbReference>
<organism evidence="12 13">
    <name type="scientific">Neorickettsia findlayensis</name>
    <dbReference type="NCBI Taxonomy" id="2686014"/>
    <lineage>
        <taxon>Bacteria</taxon>
        <taxon>Pseudomonadati</taxon>
        <taxon>Pseudomonadota</taxon>
        <taxon>Alphaproteobacteria</taxon>
        <taxon>Rickettsiales</taxon>
        <taxon>Anaplasmataceae</taxon>
        <taxon>Neorickettsia</taxon>
    </lineage>
</organism>
<dbReference type="SUPFAM" id="SSF46609">
    <property type="entry name" value="Fe,Mn superoxide dismutase (SOD), N-terminal domain"/>
    <property type="match status" value="1"/>
</dbReference>
<feature type="binding site" evidence="8">
    <location>
        <position position="166"/>
    </location>
    <ligand>
        <name>Mn(2+)</name>
        <dbReference type="ChEBI" id="CHEBI:29035"/>
    </ligand>
</feature>
<dbReference type="SUPFAM" id="SSF54719">
    <property type="entry name" value="Fe,Mn superoxide dismutase (SOD), C-terminal domain"/>
    <property type="match status" value="1"/>
</dbReference>
<dbReference type="PROSITE" id="PS00088">
    <property type="entry name" value="SOD_MN"/>
    <property type="match status" value="1"/>
</dbReference>
<dbReference type="InterPro" id="IPR019833">
    <property type="entry name" value="Mn/Fe_SOD_BS"/>
</dbReference>
<dbReference type="Gene3D" id="3.55.40.20">
    <property type="entry name" value="Iron/manganese superoxide dismutase, C-terminal domain"/>
    <property type="match status" value="1"/>
</dbReference>
<dbReference type="AlphaFoldDB" id="A0A6P1GAX3"/>